<dbReference type="OrthoDB" id="9798468at2"/>
<dbReference type="PANTHER" id="PTHR33529">
    <property type="entry name" value="SLR0882 PROTEIN-RELATED"/>
    <property type="match status" value="1"/>
</dbReference>
<proteinExistence type="predicted"/>
<dbReference type="PANTHER" id="PTHR33529:SF2">
    <property type="entry name" value="LIPOPOLYSACCHARIDE EXPORT SYSTEM PERMEASE PROTEIN LPTG"/>
    <property type="match status" value="1"/>
</dbReference>
<dbReference type="GO" id="GO:0015920">
    <property type="term" value="P:lipopolysaccharide transport"/>
    <property type="evidence" value="ECO:0007669"/>
    <property type="project" value="TreeGrafter"/>
</dbReference>
<accession>A0A1Y5TIJ2</accession>
<dbReference type="AlphaFoldDB" id="A0A1Y5TIJ2"/>
<keyword evidence="5 6" id="KW-0472">Membrane</keyword>
<evidence type="ECO:0000256" key="2">
    <source>
        <dbReference type="ARBA" id="ARBA00022475"/>
    </source>
</evidence>
<gene>
    <name evidence="7" type="primary">lptG</name>
    <name evidence="7" type="ORF">AQS8620_02986</name>
</gene>
<dbReference type="GO" id="GO:0055085">
    <property type="term" value="P:transmembrane transport"/>
    <property type="evidence" value="ECO:0007669"/>
    <property type="project" value="InterPro"/>
</dbReference>
<keyword evidence="4 6" id="KW-1133">Transmembrane helix</keyword>
<keyword evidence="8" id="KW-1185">Reference proteome</keyword>
<organism evidence="7 8">
    <name type="scientific">Aquimixticola soesokkakensis</name>
    <dbReference type="NCBI Taxonomy" id="1519096"/>
    <lineage>
        <taxon>Bacteria</taxon>
        <taxon>Pseudomonadati</taxon>
        <taxon>Pseudomonadota</taxon>
        <taxon>Alphaproteobacteria</taxon>
        <taxon>Rhodobacterales</taxon>
        <taxon>Paracoccaceae</taxon>
        <taxon>Aquimixticola</taxon>
    </lineage>
</organism>
<dbReference type="InterPro" id="IPR005495">
    <property type="entry name" value="LptG/LptF_permease"/>
</dbReference>
<dbReference type="NCBIfam" id="TIGR04408">
    <property type="entry name" value="LptG_lptG"/>
    <property type="match status" value="1"/>
</dbReference>
<dbReference type="EMBL" id="FWFS01000012">
    <property type="protein sequence ID" value="SLN64932.1"/>
    <property type="molecule type" value="Genomic_DNA"/>
</dbReference>
<reference evidence="7 8" key="1">
    <citation type="submission" date="2017-03" db="EMBL/GenBank/DDBJ databases">
        <authorList>
            <person name="Afonso C.L."/>
            <person name="Miller P.J."/>
            <person name="Scott M.A."/>
            <person name="Spackman E."/>
            <person name="Goraichik I."/>
            <person name="Dimitrov K.M."/>
            <person name="Suarez D.L."/>
            <person name="Swayne D.E."/>
        </authorList>
    </citation>
    <scope>NUCLEOTIDE SEQUENCE [LARGE SCALE GENOMIC DNA]</scope>
    <source>
        <strain evidence="7 8">CECT 8620</strain>
    </source>
</reference>
<evidence type="ECO:0000256" key="5">
    <source>
        <dbReference type="ARBA" id="ARBA00023136"/>
    </source>
</evidence>
<keyword evidence="3 6" id="KW-0812">Transmembrane</keyword>
<evidence type="ECO:0000313" key="8">
    <source>
        <dbReference type="Proteomes" id="UP000193862"/>
    </source>
</evidence>
<feature type="transmembrane region" description="Helical" evidence="6">
    <location>
        <begin position="12"/>
        <end position="32"/>
    </location>
</feature>
<dbReference type="InterPro" id="IPR030923">
    <property type="entry name" value="LptG"/>
</dbReference>
<comment type="subcellular location">
    <subcellularLocation>
        <location evidence="1">Cell membrane</location>
        <topology evidence="1">Multi-pass membrane protein</topology>
    </subcellularLocation>
</comment>
<dbReference type="RefSeq" id="WP_085837794.1">
    <property type="nucleotide sequence ID" value="NZ_FWFS01000012.1"/>
</dbReference>
<evidence type="ECO:0000256" key="4">
    <source>
        <dbReference type="ARBA" id="ARBA00022989"/>
    </source>
</evidence>
<evidence type="ECO:0000256" key="1">
    <source>
        <dbReference type="ARBA" id="ARBA00004651"/>
    </source>
</evidence>
<dbReference type="GO" id="GO:0043190">
    <property type="term" value="C:ATP-binding cassette (ABC) transporter complex"/>
    <property type="evidence" value="ECO:0007669"/>
    <property type="project" value="InterPro"/>
</dbReference>
<feature type="transmembrane region" description="Helical" evidence="6">
    <location>
        <begin position="282"/>
        <end position="299"/>
    </location>
</feature>
<dbReference type="Proteomes" id="UP000193862">
    <property type="component" value="Unassembled WGS sequence"/>
</dbReference>
<feature type="transmembrane region" description="Helical" evidence="6">
    <location>
        <begin position="59"/>
        <end position="79"/>
    </location>
</feature>
<sequence length="365" mass="40235">MKLHFYFARRFALTFAMVFALLFGLFVMVDLVEELQDFSKVDLGFLPTLGMTLLNVPQGLYQLLPIIVLIATLVMFLGLARSSELVVTRAAGRSAMRALLAPISVIFIIGVLCVTVFNPMVSATSRQYDLKRTELLKGEQQVFSVSDEGLWLRQGSDAGHFVIRASRSNLDATELFGVTFMGFGPDNAPTERIEATSARLTTGAWVLTQAKVWPLRASDNPERDATTAAQMTIDTTLTLDEIRDSFGTPSAIPFWDLPQFIARLEAAGFSARAYRMWYQSELALPFAFVAMLMIGAGFTMRHTRLGRTGPAVLSALMLAFGFYFLRNFATVLGENGQLPVIAAAWVPPLAVILLTLSLLLHFEDG</sequence>
<feature type="transmembrane region" description="Helical" evidence="6">
    <location>
        <begin position="99"/>
        <end position="121"/>
    </location>
</feature>
<protein>
    <submittedName>
        <fullName evidence="7">Lipopolysaccharide export system permease protein LptG</fullName>
    </submittedName>
</protein>
<evidence type="ECO:0000256" key="3">
    <source>
        <dbReference type="ARBA" id="ARBA00022692"/>
    </source>
</evidence>
<evidence type="ECO:0000313" key="7">
    <source>
        <dbReference type="EMBL" id="SLN64932.1"/>
    </source>
</evidence>
<name>A0A1Y5TIJ2_9RHOB</name>
<evidence type="ECO:0000256" key="6">
    <source>
        <dbReference type="SAM" id="Phobius"/>
    </source>
</evidence>
<dbReference type="Pfam" id="PF03739">
    <property type="entry name" value="LptF_LptG"/>
    <property type="match status" value="1"/>
</dbReference>
<feature type="transmembrane region" description="Helical" evidence="6">
    <location>
        <begin position="311"/>
        <end position="329"/>
    </location>
</feature>
<keyword evidence="2" id="KW-1003">Cell membrane</keyword>
<feature type="transmembrane region" description="Helical" evidence="6">
    <location>
        <begin position="341"/>
        <end position="362"/>
    </location>
</feature>